<evidence type="ECO:0000256" key="6">
    <source>
        <dbReference type="SAM" id="SignalP"/>
    </source>
</evidence>
<dbReference type="PROSITE" id="PS51257">
    <property type="entry name" value="PROKAR_LIPOPROTEIN"/>
    <property type="match status" value="1"/>
</dbReference>
<dbReference type="Pfam" id="PF14322">
    <property type="entry name" value="SusD-like_3"/>
    <property type="match status" value="1"/>
</dbReference>
<dbReference type="InterPro" id="IPR012944">
    <property type="entry name" value="SusD_RagB_dom"/>
</dbReference>
<evidence type="ECO:0000256" key="2">
    <source>
        <dbReference type="ARBA" id="ARBA00006275"/>
    </source>
</evidence>
<evidence type="ECO:0000256" key="3">
    <source>
        <dbReference type="ARBA" id="ARBA00022729"/>
    </source>
</evidence>
<comment type="subcellular location">
    <subcellularLocation>
        <location evidence="1">Cell outer membrane</location>
    </subcellularLocation>
</comment>
<name>A0A4Q5LLE3_9SPHI</name>
<feature type="domain" description="RagB/SusD" evidence="7">
    <location>
        <begin position="306"/>
        <end position="530"/>
    </location>
</feature>
<keyword evidence="3 6" id="KW-0732">Signal</keyword>
<evidence type="ECO:0000313" key="9">
    <source>
        <dbReference type="EMBL" id="RYU90458.1"/>
    </source>
</evidence>
<comment type="similarity">
    <text evidence="2">Belongs to the SusD family.</text>
</comment>
<evidence type="ECO:0000256" key="1">
    <source>
        <dbReference type="ARBA" id="ARBA00004442"/>
    </source>
</evidence>
<dbReference type="Proteomes" id="UP000293331">
    <property type="component" value="Unassembled WGS sequence"/>
</dbReference>
<dbReference type="SUPFAM" id="SSF48452">
    <property type="entry name" value="TPR-like"/>
    <property type="match status" value="1"/>
</dbReference>
<evidence type="ECO:0000259" key="8">
    <source>
        <dbReference type="Pfam" id="PF14322"/>
    </source>
</evidence>
<dbReference type="Pfam" id="PF07980">
    <property type="entry name" value="SusD_RagB"/>
    <property type="match status" value="1"/>
</dbReference>
<evidence type="ECO:0000256" key="4">
    <source>
        <dbReference type="ARBA" id="ARBA00023136"/>
    </source>
</evidence>
<dbReference type="InterPro" id="IPR011990">
    <property type="entry name" value="TPR-like_helical_dom_sf"/>
</dbReference>
<feature type="chain" id="PRO_5020436335" evidence="6">
    <location>
        <begin position="21"/>
        <end position="539"/>
    </location>
</feature>
<gene>
    <name evidence="9" type="ORF">EWM62_07315</name>
</gene>
<dbReference type="AlphaFoldDB" id="A0A4Q5LLE3"/>
<evidence type="ECO:0000259" key="7">
    <source>
        <dbReference type="Pfam" id="PF07980"/>
    </source>
</evidence>
<protein>
    <submittedName>
        <fullName evidence="9">RagB/SusD family nutrient uptake outer membrane protein</fullName>
    </submittedName>
</protein>
<comment type="caution">
    <text evidence="9">The sequence shown here is derived from an EMBL/GenBank/DDBJ whole genome shotgun (WGS) entry which is preliminary data.</text>
</comment>
<keyword evidence="10" id="KW-1185">Reference proteome</keyword>
<feature type="domain" description="SusD-like N-terminal" evidence="8">
    <location>
        <begin position="82"/>
        <end position="225"/>
    </location>
</feature>
<dbReference type="InterPro" id="IPR033985">
    <property type="entry name" value="SusD-like_N"/>
</dbReference>
<sequence>MKRKIIFLLGAIACFGIACKKDFLNHPSTTAPTTDNYYNNATQVDGATGILYNAVWGDWFDKAFTSVGDLLGGTVTGTQGNDQYNSFYNFNIQGTDGLVSSTWNSCYKAAGQASVLIQTFKAKKELLGGGDNTAFLDRGIAEARFIRGFAYFYIGRAFGDAPIVDNPLDLTKPGAYLVPKYHQKDVLRFALEDLQAAADNLPEVAVQDGRVTKYAAYGMMAKIYLYLKDYTNAAAKAKLVIDYSNGPGKSVLDLNDDYNGMFTSSAIANKKNKENLFSLRWLSEMGWNGGNRFSIYAAPQPLVHPKPTGGNGYSAVVPSFDMLDPATGYETADKRRGWSVMQQDFHKDLWKNESFPNGFTYDTTGRATDDHFIFTGTRSNIQKYIVGPNRGADEPVTPDGHTSMPTYILRYADVLLIYAEAVLAGGGSTSDAGALAAFNRVHNRAGLTSVTVLTNKLILHERKVEFAFEGDYWFDIQRQGFNDAKTIIASQERGTLNSNGQLTSFKATLNSEAQLFLPIPQAETVQDPKLLEPAVDYYK</sequence>
<organism evidence="9 10">
    <name type="scientific">Mucilaginibacter terrigena</name>
    <dbReference type="NCBI Taxonomy" id="2492395"/>
    <lineage>
        <taxon>Bacteria</taxon>
        <taxon>Pseudomonadati</taxon>
        <taxon>Bacteroidota</taxon>
        <taxon>Sphingobacteriia</taxon>
        <taxon>Sphingobacteriales</taxon>
        <taxon>Sphingobacteriaceae</taxon>
        <taxon>Mucilaginibacter</taxon>
    </lineage>
</organism>
<keyword evidence="4" id="KW-0472">Membrane</keyword>
<dbReference type="RefSeq" id="WP_129876018.1">
    <property type="nucleotide sequence ID" value="NZ_SEWG01000003.1"/>
</dbReference>
<dbReference type="CDD" id="cd08977">
    <property type="entry name" value="SusD"/>
    <property type="match status" value="1"/>
</dbReference>
<dbReference type="EMBL" id="SEWG01000003">
    <property type="protein sequence ID" value="RYU90458.1"/>
    <property type="molecule type" value="Genomic_DNA"/>
</dbReference>
<feature type="signal peptide" evidence="6">
    <location>
        <begin position="1"/>
        <end position="20"/>
    </location>
</feature>
<dbReference type="GO" id="GO:0009279">
    <property type="term" value="C:cell outer membrane"/>
    <property type="evidence" value="ECO:0007669"/>
    <property type="project" value="UniProtKB-SubCell"/>
</dbReference>
<evidence type="ECO:0000313" key="10">
    <source>
        <dbReference type="Proteomes" id="UP000293331"/>
    </source>
</evidence>
<evidence type="ECO:0000256" key="5">
    <source>
        <dbReference type="ARBA" id="ARBA00023237"/>
    </source>
</evidence>
<dbReference type="Gene3D" id="1.25.40.390">
    <property type="match status" value="1"/>
</dbReference>
<keyword evidence="5" id="KW-0998">Cell outer membrane</keyword>
<accession>A0A4Q5LLE3</accession>
<proteinExistence type="inferred from homology"/>
<dbReference type="OrthoDB" id="993981at2"/>
<reference evidence="9 10" key="1">
    <citation type="submission" date="2019-02" db="EMBL/GenBank/DDBJ databases">
        <title>Bacterial novel species Mucilaginibacter sp. 17JY9-4 isolated from soil.</title>
        <authorList>
            <person name="Jung H.-Y."/>
        </authorList>
    </citation>
    <scope>NUCLEOTIDE SEQUENCE [LARGE SCALE GENOMIC DNA]</scope>
    <source>
        <strain evidence="9 10">17JY9-4</strain>
    </source>
</reference>